<evidence type="ECO:0000313" key="4">
    <source>
        <dbReference type="Proteomes" id="UP001596115"/>
    </source>
</evidence>
<dbReference type="RefSeq" id="WP_380574904.1">
    <property type="nucleotide sequence ID" value="NZ_JBFLAA010000031.1"/>
</dbReference>
<feature type="domain" description="Lnb N-terminal periplasmic" evidence="1">
    <location>
        <begin position="258"/>
        <end position="412"/>
    </location>
</feature>
<dbReference type="EMBL" id="JBHRFL010000021">
    <property type="protein sequence ID" value="MFC6070495.1"/>
    <property type="molecule type" value="Genomic_DNA"/>
</dbReference>
<evidence type="ECO:0000259" key="1">
    <source>
        <dbReference type="Pfam" id="PF13387"/>
    </source>
</evidence>
<name>A0ABW1N269_9GAMM</name>
<organism evidence="3 4">
    <name type="scientific">Stenotrophomonas geniculata</name>
    <dbReference type="NCBI Taxonomy" id="86188"/>
    <lineage>
        <taxon>Bacteria</taxon>
        <taxon>Pseudomonadati</taxon>
        <taxon>Pseudomonadota</taxon>
        <taxon>Gammaproteobacteria</taxon>
        <taxon>Lysobacterales</taxon>
        <taxon>Lysobacteraceae</taxon>
        <taxon>Stenotrophomonas</taxon>
    </lineage>
</organism>
<accession>A0ABW1N269</accession>
<comment type="caution">
    <text evidence="3">The sequence shown here is derived from an EMBL/GenBank/DDBJ whole genome shotgun (WGS) entry which is preliminary data.</text>
</comment>
<dbReference type="Pfam" id="PF25226">
    <property type="entry name" value="DUF7844"/>
    <property type="match status" value="2"/>
</dbReference>
<dbReference type="InterPro" id="IPR025178">
    <property type="entry name" value="Lnb_N"/>
</dbReference>
<feature type="domain" description="DUF7844" evidence="2">
    <location>
        <begin position="160"/>
        <end position="232"/>
    </location>
</feature>
<gene>
    <name evidence="3" type="ORF">ACFLLB_13020</name>
</gene>
<dbReference type="InterPro" id="IPR057166">
    <property type="entry name" value="DUF7844"/>
</dbReference>
<keyword evidence="4" id="KW-1185">Reference proteome</keyword>
<dbReference type="Proteomes" id="UP001596115">
    <property type="component" value="Unassembled WGS sequence"/>
</dbReference>
<sequence length="631" mass="69359">MTSASSPSVEPSHARLLLRSACAGHSAEHGSALKRHSGRCGWIAALAWLLIPSAHAADRLQLDPSGLDPAQQQLASQTLADVQSLLPDGLLRALPSQVQVRWRDDLPADVHGRAFAGRIGLRRELLDDAVPGARRARRSALVHELTHVADRTGANWSRSVRWRDLAGWQRKPWHLGRGDNDFRDRSPDAYELKGPAEYLAVNAEHFLLDAEFACRRPALAQWYQVHFGTPPSLPQSHCATTLPLLQADSEEGAASLLQLDPARVHAVDYLFAEGSAQPMSRWGHSMLRLVICRPGRTPGPDCRLDLEYHRVLSFRAFVGDVQISNWRGLTGGYPSRLFVLPLQQVVDEYTKVELRGLQSLPLQLSPGEIASLLERTAQVHWSYDGRYYFISNNCAVETAKLLQAGVPRLGEAGLAQLSPRGLKRRLSRLHVLDEQVLTDRNAAQAQGYYFASARDHYQQLFAVASSQLGLPVRDVRGWLKLPAPQRAPWLLQGDLRASAGLLLLEQAAQRRAELRARDVLKRRLLAAPDSAETRGLRQLLEQGGQWLRPGTLLADGGYGLPLVDEQVVLAEAVATASAQAVPAWQALRVQLRQQLPAGQRNEMDAIDANLAALGARLREQAAAPATGAAVR</sequence>
<evidence type="ECO:0000313" key="3">
    <source>
        <dbReference type="EMBL" id="MFC6070495.1"/>
    </source>
</evidence>
<dbReference type="Pfam" id="PF13387">
    <property type="entry name" value="Lnb_N"/>
    <property type="match status" value="1"/>
</dbReference>
<proteinExistence type="predicted"/>
<protein>
    <submittedName>
        <fullName evidence="3">DUF4105 domain-containing protein</fullName>
    </submittedName>
</protein>
<feature type="domain" description="DUF7844" evidence="2">
    <location>
        <begin position="59"/>
        <end position="151"/>
    </location>
</feature>
<reference evidence="3 4" key="1">
    <citation type="submission" date="2024-09" db="EMBL/GenBank/DDBJ databases">
        <title>Whole genome analysis of Stenotrophomonas geniculata MK-1, and its biological control impact on peanut foliage fungus diseases.</title>
        <authorList>
            <person name="Ahsan T."/>
        </authorList>
    </citation>
    <scope>NUCLEOTIDE SEQUENCE [LARGE SCALE GENOMIC DNA]</scope>
    <source>
        <strain evidence="3 4">MK-1</strain>
    </source>
</reference>
<evidence type="ECO:0000259" key="2">
    <source>
        <dbReference type="Pfam" id="PF25226"/>
    </source>
</evidence>